<keyword evidence="1" id="KW-0472">Membrane</keyword>
<proteinExistence type="predicted"/>
<keyword evidence="4" id="KW-1185">Reference proteome</keyword>
<evidence type="ECO:0000313" key="4">
    <source>
        <dbReference type="Proteomes" id="UP001476247"/>
    </source>
</evidence>
<evidence type="ECO:0000256" key="2">
    <source>
        <dbReference type="SAM" id="SignalP"/>
    </source>
</evidence>
<gene>
    <name evidence="3" type="ORF">HPULCUR_001510</name>
</gene>
<feature type="transmembrane region" description="Helical" evidence="1">
    <location>
        <begin position="63"/>
        <end position="80"/>
    </location>
</feature>
<comment type="caution">
    <text evidence="3">The sequence shown here is derived from an EMBL/GenBank/DDBJ whole genome shotgun (WGS) entry which is preliminary data.</text>
</comment>
<reference evidence="3 4" key="1">
    <citation type="submission" date="2024-04" db="EMBL/GenBank/DDBJ databases">
        <title>genome sequences of Mucor flavus KT1a and Helicostylum pulchrum KT1b strains isolation_sourced from the surface of a dry-aged beef.</title>
        <authorList>
            <person name="Toyotome T."/>
            <person name="Hosono M."/>
            <person name="Torimaru M."/>
            <person name="Fukuda K."/>
            <person name="Mikami N."/>
        </authorList>
    </citation>
    <scope>NUCLEOTIDE SEQUENCE [LARGE SCALE GENOMIC DNA]</scope>
    <source>
        <strain evidence="3 4">KT1b</strain>
    </source>
</reference>
<sequence length="81" mass="8271">MNSRTFLTIFAIVCFVALAHAQASDPIASLQDKASVVASSATNTAIPSPTGESAGNMLTSGSVFMQLVVLACAFVASSYLV</sequence>
<accession>A0ABP9XMW5</accession>
<feature type="signal peptide" evidence="2">
    <location>
        <begin position="1"/>
        <end position="21"/>
    </location>
</feature>
<dbReference type="EMBL" id="BAABUJ010000005">
    <property type="protein sequence ID" value="GAA5796141.1"/>
    <property type="molecule type" value="Genomic_DNA"/>
</dbReference>
<keyword evidence="1" id="KW-1133">Transmembrane helix</keyword>
<name>A0ABP9XMW5_9FUNG</name>
<dbReference type="Proteomes" id="UP001476247">
    <property type="component" value="Unassembled WGS sequence"/>
</dbReference>
<organism evidence="3 4">
    <name type="scientific">Helicostylum pulchrum</name>
    <dbReference type="NCBI Taxonomy" id="562976"/>
    <lineage>
        <taxon>Eukaryota</taxon>
        <taxon>Fungi</taxon>
        <taxon>Fungi incertae sedis</taxon>
        <taxon>Mucoromycota</taxon>
        <taxon>Mucoromycotina</taxon>
        <taxon>Mucoromycetes</taxon>
        <taxon>Mucorales</taxon>
        <taxon>Mucorineae</taxon>
        <taxon>Mucoraceae</taxon>
        <taxon>Helicostylum</taxon>
    </lineage>
</organism>
<evidence type="ECO:0000256" key="1">
    <source>
        <dbReference type="SAM" id="Phobius"/>
    </source>
</evidence>
<keyword evidence="1" id="KW-0812">Transmembrane</keyword>
<feature type="chain" id="PRO_5045198979" evidence="2">
    <location>
        <begin position="22"/>
        <end position="81"/>
    </location>
</feature>
<keyword evidence="2" id="KW-0732">Signal</keyword>
<protein>
    <submittedName>
        <fullName evidence="3">Uncharacterized protein</fullName>
    </submittedName>
</protein>
<evidence type="ECO:0000313" key="3">
    <source>
        <dbReference type="EMBL" id="GAA5796141.1"/>
    </source>
</evidence>